<dbReference type="Proteomes" id="UP000307440">
    <property type="component" value="Unassembled WGS sequence"/>
</dbReference>
<dbReference type="InterPro" id="IPR004919">
    <property type="entry name" value="GmrSD_N"/>
</dbReference>
<dbReference type="AlphaFoldDB" id="A0A5C3L9N3"/>
<gene>
    <name evidence="3" type="ORF">FA15DRAFT_664354</name>
</gene>
<feature type="compositionally biased region" description="Basic residues" evidence="1">
    <location>
        <begin position="427"/>
        <end position="436"/>
    </location>
</feature>
<evidence type="ECO:0000259" key="2">
    <source>
        <dbReference type="Pfam" id="PF03235"/>
    </source>
</evidence>
<keyword evidence="4" id="KW-1185">Reference proteome</keyword>
<feature type="compositionally biased region" description="Acidic residues" evidence="1">
    <location>
        <begin position="18"/>
        <end position="36"/>
    </location>
</feature>
<feature type="domain" description="GmrSD restriction endonucleases N-terminal" evidence="2">
    <location>
        <begin position="63"/>
        <end position="209"/>
    </location>
</feature>
<evidence type="ECO:0000313" key="4">
    <source>
        <dbReference type="Proteomes" id="UP000307440"/>
    </source>
</evidence>
<dbReference type="EMBL" id="ML210150">
    <property type="protein sequence ID" value="TFK29405.1"/>
    <property type="molecule type" value="Genomic_DNA"/>
</dbReference>
<name>A0A5C3L9N3_COPMA</name>
<dbReference type="OrthoDB" id="5419821at2759"/>
<evidence type="ECO:0000256" key="1">
    <source>
        <dbReference type="SAM" id="MobiDB-lite"/>
    </source>
</evidence>
<feature type="region of interest" description="Disordered" evidence="1">
    <location>
        <begin position="387"/>
        <end position="436"/>
    </location>
</feature>
<dbReference type="PANTHER" id="PTHR39639">
    <property type="entry name" value="CHROMOSOME 16, WHOLE GENOME SHOTGUN SEQUENCE"/>
    <property type="match status" value="1"/>
</dbReference>
<sequence>MPPRKPQPRQESPVDHDSGEDEVYDDDELDELSEEEDDPFVFKIKGAVAPANARNVSMQELNELIHNGVIDLNPPYQREAVWPQAKQSKLIDSIFRNYFIPPLVFAVRRDQDLGEDVMICVDGKQRLTSIVKFMDGSIPHKNPVTKRLWWYTSPNTSGSKSRLQIPDEFKEEFGRRTLTCVEYRGLSQDSERQIFQRVQMGVALQPGEKLQAISSPRAEWIGRMSKKHINLGTKDGLDTVLKFDTKRARDFQNIASLAYCCDGLPNEQRIPTAVVIDTWLTSEDTPRKTFKEAVDTVLDDLYYLATEPKFNKDILQLQKSKRIAPVEFIFIGVLLYRLQRKSWSSKAKAIYTLCKTIRQEYRDVRTNTVVCKSLWGHVDTLTEDPTDDIVLKSKPKPSTKKPAKSNKKRKLGSDEEEDEDDGPSTSTKKKAPVRKR</sequence>
<dbReference type="Pfam" id="PF03235">
    <property type="entry name" value="GmrSD_N"/>
    <property type="match status" value="1"/>
</dbReference>
<accession>A0A5C3L9N3</accession>
<proteinExistence type="predicted"/>
<protein>
    <recommendedName>
        <fullName evidence="2">GmrSD restriction endonucleases N-terminal domain-containing protein</fullName>
    </recommendedName>
</protein>
<feature type="compositionally biased region" description="Basic residues" evidence="1">
    <location>
        <begin position="393"/>
        <end position="410"/>
    </location>
</feature>
<organism evidence="3 4">
    <name type="scientific">Coprinopsis marcescibilis</name>
    <name type="common">Agaric fungus</name>
    <name type="synonym">Psathyrella marcescibilis</name>
    <dbReference type="NCBI Taxonomy" id="230819"/>
    <lineage>
        <taxon>Eukaryota</taxon>
        <taxon>Fungi</taxon>
        <taxon>Dikarya</taxon>
        <taxon>Basidiomycota</taxon>
        <taxon>Agaricomycotina</taxon>
        <taxon>Agaricomycetes</taxon>
        <taxon>Agaricomycetidae</taxon>
        <taxon>Agaricales</taxon>
        <taxon>Agaricineae</taxon>
        <taxon>Psathyrellaceae</taxon>
        <taxon>Coprinopsis</taxon>
    </lineage>
</organism>
<reference evidence="3 4" key="1">
    <citation type="journal article" date="2019" name="Nat. Ecol. Evol.">
        <title>Megaphylogeny resolves global patterns of mushroom evolution.</title>
        <authorList>
            <person name="Varga T."/>
            <person name="Krizsan K."/>
            <person name="Foldi C."/>
            <person name="Dima B."/>
            <person name="Sanchez-Garcia M."/>
            <person name="Sanchez-Ramirez S."/>
            <person name="Szollosi G.J."/>
            <person name="Szarkandi J.G."/>
            <person name="Papp V."/>
            <person name="Albert L."/>
            <person name="Andreopoulos W."/>
            <person name="Angelini C."/>
            <person name="Antonin V."/>
            <person name="Barry K.W."/>
            <person name="Bougher N.L."/>
            <person name="Buchanan P."/>
            <person name="Buyck B."/>
            <person name="Bense V."/>
            <person name="Catcheside P."/>
            <person name="Chovatia M."/>
            <person name="Cooper J."/>
            <person name="Damon W."/>
            <person name="Desjardin D."/>
            <person name="Finy P."/>
            <person name="Geml J."/>
            <person name="Haridas S."/>
            <person name="Hughes K."/>
            <person name="Justo A."/>
            <person name="Karasinski D."/>
            <person name="Kautmanova I."/>
            <person name="Kiss B."/>
            <person name="Kocsube S."/>
            <person name="Kotiranta H."/>
            <person name="LaButti K.M."/>
            <person name="Lechner B.E."/>
            <person name="Liimatainen K."/>
            <person name="Lipzen A."/>
            <person name="Lukacs Z."/>
            <person name="Mihaltcheva S."/>
            <person name="Morgado L.N."/>
            <person name="Niskanen T."/>
            <person name="Noordeloos M.E."/>
            <person name="Ohm R.A."/>
            <person name="Ortiz-Santana B."/>
            <person name="Ovrebo C."/>
            <person name="Racz N."/>
            <person name="Riley R."/>
            <person name="Savchenko A."/>
            <person name="Shiryaev A."/>
            <person name="Soop K."/>
            <person name="Spirin V."/>
            <person name="Szebenyi C."/>
            <person name="Tomsovsky M."/>
            <person name="Tulloss R.E."/>
            <person name="Uehling J."/>
            <person name="Grigoriev I.V."/>
            <person name="Vagvolgyi C."/>
            <person name="Papp T."/>
            <person name="Martin F.M."/>
            <person name="Miettinen O."/>
            <person name="Hibbett D.S."/>
            <person name="Nagy L.G."/>
        </authorList>
    </citation>
    <scope>NUCLEOTIDE SEQUENCE [LARGE SCALE GENOMIC DNA]</scope>
    <source>
        <strain evidence="3 4">CBS 121175</strain>
    </source>
</reference>
<dbReference type="PANTHER" id="PTHR39639:SF1">
    <property type="entry name" value="DUF262 DOMAIN-CONTAINING PROTEIN"/>
    <property type="match status" value="1"/>
</dbReference>
<feature type="region of interest" description="Disordered" evidence="1">
    <location>
        <begin position="1"/>
        <end position="36"/>
    </location>
</feature>
<dbReference type="STRING" id="230819.A0A5C3L9N3"/>
<evidence type="ECO:0000313" key="3">
    <source>
        <dbReference type="EMBL" id="TFK29405.1"/>
    </source>
</evidence>